<evidence type="ECO:0000256" key="17">
    <source>
        <dbReference type="ARBA" id="ARBA00049628"/>
    </source>
</evidence>
<evidence type="ECO:0000256" key="18">
    <source>
        <dbReference type="HAMAP-Rule" id="MF_01631"/>
    </source>
</evidence>
<keyword evidence="11 18" id="KW-0573">Peptidoglycan synthesis</keyword>
<evidence type="ECO:0000256" key="11">
    <source>
        <dbReference type="ARBA" id="ARBA00022984"/>
    </source>
</evidence>
<dbReference type="GO" id="GO:0009245">
    <property type="term" value="P:lipid A biosynthetic process"/>
    <property type="evidence" value="ECO:0007669"/>
    <property type="project" value="UniProtKB-UniRule"/>
</dbReference>
<dbReference type="InterPro" id="IPR050065">
    <property type="entry name" value="GlmU-like"/>
</dbReference>
<evidence type="ECO:0000256" key="15">
    <source>
        <dbReference type="ARBA" id="ARBA00048247"/>
    </source>
</evidence>
<dbReference type="GO" id="GO:0000287">
    <property type="term" value="F:magnesium ion binding"/>
    <property type="evidence" value="ECO:0007669"/>
    <property type="project" value="UniProtKB-UniRule"/>
</dbReference>
<dbReference type="HAMAP" id="MF_01631">
    <property type="entry name" value="GlmU"/>
    <property type="match status" value="1"/>
</dbReference>
<feature type="binding site" evidence="18">
    <location>
        <position position="375"/>
    </location>
    <ligand>
        <name>UDP-N-acetyl-alpha-D-glucosamine</name>
        <dbReference type="ChEBI" id="CHEBI:57705"/>
    </ligand>
</feature>
<comment type="caution">
    <text evidence="21">The sequence shown here is derived from an EMBL/GenBank/DDBJ whole genome shotgun (WGS) entry which is preliminary data.</text>
</comment>
<feature type="active site" description="Proton acceptor" evidence="18">
    <location>
        <position position="361"/>
    </location>
</feature>
<keyword evidence="6 18" id="KW-0548">Nucleotidyltransferase</keyword>
<dbReference type="InterPro" id="IPR056729">
    <property type="entry name" value="GMPPB_C"/>
</dbReference>
<evidence type="ECO:0000256" key="14">
    <source>
        <dbReference type="ARBA" id="ARBA00023316"/>
    </source>
</evidence>
<dbReference type="CDD" id="cd03353">
    <property type="entry name" value="LbH_GlmU_C"/>
    <property type="match status" value="1"/>
</dbReference>
<feature type="binding site" evidence="18">
    <location>
        <position position="331"/>
    </location>
    <ligand>
        <name>UDP-N-acetyl-alpha-D-glucosamine</name>
        <dbReference type="ChEBI" id="CHEBI:57705"/>
    </ligand>
</feature>
<evidence type="ECO:0000256" key="8">
    <source>
        <dbReference type="ARBA" id="ARBA00022737"/>
    </source>
</evidence>
<comment type="catalytic activity">
    <reaction evidence="15 18">
        <text>alpha-D-glucosamine 1-phosphate + acetyl-CoA = N-acetyl-alpha-D-glucosamine 1-phosphate + CoA + H(+)</text>
        <dbReference type="Rhea" id="RHEA:13725"/>
        <dbReference type="ChEBI" id="CHEBI:15378"/>
        <dbReference type="ChEBI" id="CHEBI:57287"/>
        <dbReference type="ChEBI" id="CHEBI:57288"/>
        <dbReference type="ChEBI" id="CHEBI:57776"/>
        <dbReference type="ChEBI" id="CHEBI:58516"/>
        <dbReference type="EC" id="2.3.1.157"/>
    </reaction>
</comment>
<feature type="region of interest" description="Pyrophosphorylase" evidence="18">
    <location>
        <begin position="1"/>
        <end position="227"/>
    </location>
</feature>
<keyword evidence="14 18" id="KW-0961">Cell wall biogenesis/degradation</keyword>
<comment type="pathway">
    <text evidence="18">Nucleotide-sugar biosynthesis; UDP-N-acetyl-alpha-D-glucosamine biosynthesis; UDP-N-acetyl-alpha-D-glucosamine from N-acetyl-alpha-D-glucosamine 1-phosphate: step 1/1.</text>
</comment>
<feature type="binding site" evidence="18">
    <location>
        <position position="364"/>
    </location>
    <ligand>
        <name>UDP-N-acetyl-alpha-D-glucosamine</name>
        <dbReference type="ChEBI" id="CHEBI:57705"/>
    </ligand>
</feature>
<feature type="binding site" evidence="18">
    <location>
        <position position="421"/>
    </location>
    <ligand>
        <name>acetyl-CoA</name>
        <dbReference type="ChEBI" id="CHEBI:57288"/>
    </ligand>
</feature>
<dbReference type="AlphaFoldDB" id="A0A432XE23"/>
<sequence>MALSVVVLAAGKGTRMRSALPKVLHPVAHKAMVQHVIDSARQLDSSAIHVIYGHGAEVLLDRLGGQALNFVEQAEQLGTGHAVQQVVPHLADDEHVLILYGDVPLTRVETLQALAEAGQNTELALLTVTLPDPTGYGRILRDADGNITGIVEQKDATAEQLKVTEANTGMMLAQGKALKRWLGALSNDNAQGEYYLTDIVAMAAQEGVQIASTQPQDIHEVEGANNRVQLAALERAYQQRQAEQLMLAGATLLDPARVDVRGTVSIANDVVVDVNVIFEGHVELGEGVIIESNCVLRNCRIAAGTRIKSHSIVEEAQVGEHCEVGPYARLRPGSVLEQGAKVGNFVEMKKSKLGKGSKANHLTYLGDAIIGEHVNIGAGTITCNYDGVNKSTTQIDDGAFIGSNSSLVAPVRIGVQATVGAGSTITKDVADGELAIARGKQRNITGWQRPQKKG</sequence>
<dbReference type="InterPro" id="IPR038009">
    <property type="entry name" value="GlmU_C_LbH"/>
</dbReference>
<comment type="pathway">
    <text evidence="18">Nucleotide-sugar biosynthesis; UDP-N-acetyl-alpha-D-glucosamine biosynthesis; N-acetyl-alpha-D-glucosamine 1-phosphate from alpha-D-glucosamine 6-phosphate (route II): step 2/2.</text>
</comment>
<feature type="binding site" evidence="18">
    <location>
        <position position="225"/>
    </location>
    <ligand>
        <name>Mg(2+)</name>
        <dbReference type="ChEBI" id="CHEBI:18420"/>
    </ligand>
</feature>
<dbReference type="CDD" id="cd02540">
    <property type="entry name" value="GT2_GlmU_N_bac"/>
    <property type="match status" value="1"/>
</dbReference>
<dbReference type="InterPro" id="IPR018357">
    <property type="entry name" value="Hexapep_transf_CS"/>
</dbReference>
<dbReference type="Proteomes" id="UP000286678">
    <property type="component" value="Unassembled WGS sequence"/>
</dbReference>
<dbReference type="Pfam" id="PF12804">
    <property type="entry name" value="NTP_transf_3"/>
    <property type="match status" value="1"/>
</dbReference>
<dbReference type="GO" id="GO:0003977">
    <property type="term" value="F:UDP-N-acetylglucosamine diphosphorylase activity"/>
    <property type="evidence" value="ECO:0007669"/>
    <property type="project" value="UniProtKB-UniRule"/>
</dbReference>
<comment type="subunit">
    <text evidence="18">Homotrimer.</text>
</comment>
<keyword evidence="7 18" id="KW-0479">Metal-binding</keyword>
<dbReference type="EC" id="2.7.7.23" evidence="18"/>
<feature type="domain" description="Mannose-1-phosphate guanyltransferase C-terminal" evidence="20">
    <location>
        <begin position="261"/>
        <end position="342"/>
    </location>
</feature>
<feature type="binding site" evidence="18">
    <location>
        <begin position="384"/>
        <end position="385"/>
    </location>
    <ligand>
        <name>acetyl-CoA</name>
        <dbReference type="ChEBI" id="CHEBI:57288"/>
    </ligand>
</feature>
<dbReference type="SUPFAM" id="SSF53448">
    <property type="entry name" value="Nucleotide-diphospho-sugar transferases"/>
    <property type="match status" value="1"/>
</dbReference>
<dbReference type="InterPro" id="IPR001451">
    <property type="entry name" value="Hexapep"/>
</dbReference>
<evidence type="ECO:0000256" key="7">
    <source>
        <dbReference type="ARBA" id="ARBA00022723"/>
    </source>
</evidence>
<feature type="binding site" evidence="18">
    <location>
        <position position="137"/>
    </location>
    <ligand>
        <name>UDP-N-acetyl-alpha-D-glucosamine</name>
        <dbReference type="ChEBI" id="CHEBI:57705"/>
    </ligand>
</feature>
<dbReference type="Gene3D" id="2.160.10.10">
    <property type="entry name" value="Hexapeptide repeat proteins"/>
    <property type="match status" value="1"/>
</dbReference>
<dbReference type="InterPro" id="IPR029044">
    <property type="entry name" value="Nucleotide-diphossugar_trans"/>
</dbReference>
<evidence type="ECO:0000256" key="6">
    <source>
        <dbReference type="ARBA" id="ARBA00022695"/>
    </source>
</evidence>
<comment type="subcellular location">
    <subcellularLocation>
        <location evidence="1 18">Cytoplasm</location>
    </subcellularLocation>
</comment>
<keyword evidence="4 18" id="KW-0963">Cytoplasm</keyword>
<evidence type="ECO:0000256" key="13">
    <source>
        <dbReference type="ARBA" id="ARBA00023315"/>
    </source>
</evidence>
<dbReference type="PROSITE" id="PS00101">
    <property type="entry name" value="HEXAPEP_TRANSFERASES"/>
    <property type="match status" value="1"/>
</dbReference>
<dbReference type="Pfam" id="PF25087">
    <property type="entry name" value="GMPPB_C"/>
    <property type="match status" value="1"/>
</dbReference>
<feature type="binding site" evidence="18">
    <location>
        <begin position="100"/>
        <end position="102"/>
    </location>
    <ligand>
        <name>UDP-N-acetyl-alpha-D-glucosamine</name>
        <dbReference type="ChEBI" id="CHEBI:57705"/>
    </ligand>
</feature>
<evidence type="ECO:0000256" key="1">
    <source>
        <dbReference type="ARBA" id="ARBA00004496"/>
    </source>
</evidence>
<reference evidence="22" key="1">
    <citation type="journal article" date="2018" name="Front. Microbiol.">
        <title>Genome-Based Analysis Reveals the Taxonomy and Diversity of the Family Idiomarinaceae.</title>
        <authorList>
            <person name="Liu Y."/>
            <person name="Lai Q."/>
            <person name="Shao Z."/>
        </authorList>
    </citation>
    <scope>NUCLEOTIDE SEQUENCE [LARGE SCALE GENOMIC DNA]</scope>
    <source>
        <strain evidence="22">SW15</strain>
    </source>
</reference>
<dbReference type="PANTHER" id="PTHR43584:SF3">
    <property type="entry name" value="BIFUNCTIONAL PROTEIN GLMU"/>
    <property type="match status" value="1"/>
</dbReference>
<organism evidence="21 22">
    <name type="scientific">Pseudidiomarina aquimaris</name>
    <dbReference type="NCBI Taxonomy" id="641841"/>
    <lineage>
        <taxon>Bacteria</taxon>
        <taxon>Pseudomonadati</taxon>
        <taxon>Pseudomonadota</taxon>
        <taxon>Gammaproteobacteria</taxon>
        <taxon>Alteromonadales</taxon>
        <taxon>Idiomarinaceae</taxon>
        <taxon>Pseudidiomarina</taxon>
    </lineage>
</organism>
<accession>A0A432XE23</accession>
<keyword evidence="9 18" id="KW-0460">Magnesium</keyword>
<keyword evidence="13 18" id="KW-0012">Acyltransferase</keyword>
<dbReference type="GO" id="GO:0019134">
    <property type="term" value="F:glucosamine-1-phosphate N-acetyltransferase activity"/>
    <property type="evidence" value="ECO:0007669"/>
    <property type="project" value="UniProtKB-UniRule"/>
</dbReference>
<feature type="region of interest" description="Linker" evidence="18">
    <location>
        <begin position="228"/>
        <end position="248"/>
    </location>
</feature>
<dbReference type="EMBL" id="PIPT01000007">
    <property type="protein sequence ID" value="RUO46983.1"/>
    <property type="molecule type" value="Genomic_DNA"/>
</dbReference>
<dbReference type="RefSeq" id="WP_126834357.1">
    <property type="nucleotide sequence ID" value="NZ_PIPT01000007.1"/>
</dbReference>
<feature type="binding site" evidence="18">
    <location>
        <position position="438"/>
    </location>
    <ligand>
        <name>acetyl-CoA</name>
        <dbReference type="ChEBI" id="CHEBI:57288"/>
    </ligand>
</feature>
<protein>
    <recommendedName>
        <fullName evidence="18">Bifunctional protein GlmU</fullName>
    </recommendedName>
    <domain>
        <recommendedName>
            <fullName evidence="18">UDP-N-acetylglucosamine pyrophosphorylase</fullName>
            <ecNumber evidence="18">2.7.7.23</ecNumber>
        </recommendedName>
        <alternativeName>
            <fullName evidence="18">N-acetylglucosamine-1-phosphate uridyltransferase</fullName>
        </alternativeName>
    </domain>
    <domain>
        <recommendedName>
            <fullName evidence="18">Glucosamine-1-phosphate N-acetyltransferase</fullName>
            <ecNumber evidence="18">2.3.1.157</ecNumber>
        </recommendedName>
    </domain>
</protein>
<feature type="binding site" evidence="18">
    <location>
        <begin position="78"/>
        <end position="79"/>
    </location>
    <ligand>
        <name>UDP-N-acetyl-alpha-D-glucosamine</name>
        <dbReference type="ChEBI" id="CHEBI:57705"/>
    </ligand>
</feature>
<dbReference type="UniPathway" id="UPA00113">
    <property type="reaction ID" value="UER00532"/>
</dbReference>
<dbReference type="Gene3D" id="3.90.550.10">
    <property type="entry name" value="Spore Coat Polysaccharide Biosynthesis Protein SpsA, Chain A"/>
    <property type="match status" value="1"/>
</dbReference>
<evidence type="ECO:0000256" key="5">
    <source>
        <dbReference type="ARBA" id="ARBA00022679"/>
    </source>
</evidence>
<comment type="catalytic activity">
    <reaction evidence="16 18">
        <text>N-acetyl-alpha-D-glucosamine 1-phosphate + UTP + H(+) = UDP-N-acetyl-alpha-D-glucosamine + diphosphate</text>
        <dbReference type="Rhea" id="RHEA:13509"/>
        <dbReference type="ChEBI" id="CHEBI:15378"/>
        <dbReference type="ChEBI" id="CHEBI:33019"/>
        <dbReference type="ChEBI" id="CHEBI:46398"/>
        <dbReference type="ChEBI" id="CHEBI:57705"/>
        <dbReference type="ChEBI" id="CHEBI:57776"/>
        <dbReference type="EC" id="2.7.7.23"/>
    </reaction>
</comment>
<feature type="binding site" evidence="18">
    <location>
        <begin position="8"/>
        <end position="11"/>
    </location>
    <ligand>
        <name>UDP-N-acetyl-alpha-D-glucosamine</name>
        <dbReference type="ChEBI" id="CHEBI:57705"/>
    </ligand>
</feature>
<dbReference type="SUPFAM" id="SSF51161">
    <property type="entry name" value="Trimeric LpxA-like enzymes"/>
    <property type="match status" value="1"/>
</dbReference>
<comment type="pathway">
    <text evidence="18">Bacterial outer membrane biogenesis; LPS lipid A biosynthesis.</text>
</comment>
<evidence type="ECO:0000313" key="22">
    <source>
        <dbReference type="Proteomes" id="UP000286678"/>
    </source>
</evidence>
<comment type="function">
    <text evidence="17 18">Catalyzes the last two sequential reactions in the de novo biosynthetic pathway for UDP-N-acetylglucosamine (UDP-GlcNAc). The C-terminal domain catalyzes the transfer of acetyl group from acetyl coenzyme A to glucosamine-1-phosphate (GlcN-1-P) to produce N-acetylglucosamine-1-phosphate (GlcNAc-1-P), which is converted into UDP-GlcNAc by the transfer of uridine 5-monophosphate (from uridine 5-triphosphate), a reaction catalyzed by the N-terminal domain.</text>
</comment>
<evidence type="ECO:0000313" key="21">
    <source>
        <dbReference type="EMBL" id="RUO46983.1"/>
    </source>
</evidence>
<dbReference type="OrthoDB" id="9775031at2"/>
<feature type="binding site" evidence="18">
    <location>
        <position position="152"/>
    </location>
    <ligand>
        <name>UDP-N-acetyl-alpha-D-glucosamine</name>
        <dbReference type="ChEBI" id="CHEBI:57705"/>
    </ligand>
</feature>
<feature type="region of interest" description="N-acetyltransferase" evidence="18">
    <location>
        <begin position="249"/>
        <end position="454"/>
    </location>
</feature>
<dbReference type="InterPro" id="IPR025877">
    <property type="entry name" value="MobA-like_NTP_Trfase"/>
</dbReference>
<dbReference type="InterPro" id="IPR011004">
    <property type="entry name" value="Trimer_LpxA-like_sf"/>
</dbReference>
<keyword evidence="8 18" id="KW-0677">Repeat</keyword>
<dbReference type="Pfam" id="PF14602">
    <property type="entry name" value="Hexapep_2"/>
    <property type="match status" value="1"/>
</dbReference>
<dbReference type="GO" id="GO:0000902">
    <property type="term" value="P:cell morphogenesis"/>
    <property type="evidence" value="ECO:0007669"/>
    <property type="project" value="UniProtKB-UniRule"/>
</dbReference>
<gene>
    <name evidence="18 21" type="primary">glmU</name>
    <name evidence="21" type="ORF">CWE21_10305</name>
</gene>
<evidence type="ECO:0000259" key="20">
    <source>
        <dbReference type="Pfam" id="PF25087"/>
    </source>
</evidence>
<keyword evidence="5 18" id="KW-0808">Transferase</keyword>
<dbReference type="GO" id="GO:0005737">
    <property type="term" value="C:cytoplasm"/>
    <property type="evidence" value="ECO:0007669"/>
    <property type="project" value="UniProtKB-SubCell"/>
</dbReference>
<dbReference type="InterPro" id="IPR005882">
    <property type="entry name" value="Bifunctional_GlmU"/>
</dbReference>
<dbReference type="GO" id="GO:0016020">
    <property type="term" value="C:membrane"/>
    <property type="evidence" value="ECO:0007669"/>
    <property type="project" value="GOC"/>
</dbReference>
<dbReference type="GO" id="GO:0071555">
    <property type="term" value="P:cell wall organization"/>
    <property type="evidence" value="ECO:0007669"/>
    <property type="project" value="UniProtKB-KW"/>
</dbReference>
<name>A0A432XE23_9GAMM</name>
<evidence type="ECO:0000256" key="10">
    <source>
        <dbReference type="ARBA" id="ARBA00022960"/>
    </source>
</evidence>
<evidence type="ECO:0000256" key="16">
    <source>
        <dbReference type="ARBA" id="ARBA00048493"/>
    </source>
</evidence>
<dbReference type="GO" id="GO:0006048">
    <property type="term" value="P:UDP-N-acetylglucosamine biosynthetic process"/>
    <property type="evidence" value="ECO:0007669"/>
    <property type="project" value="UniProtKB-UniPathway"/>
</dbReference>
<feature type="binding site" evidence="18">
    <location>
        <position position="102"/>
    </location>
    <ligand>
        <name>Mg(2+)</name>
        <dbReference type="ChEBI" id="CHEBI:18420"/>
    </ligand>
</feature>
<evidence type="ECO:0000256" key="3">
    <source>
        <dbReference type="ARBA" id="ARBA00007947"/>
    </source>
</evidence>
<keyword evidence="12 18" id="KW-0511">Multifunctional enzyme</keyword>
<feature type="binding site" evidence="18">
    <location>
        <position position="349"/>
    </location>
    <ligand>
        <name>UDP-N-acetyl-alpha-D-glucosamine</name>
        <dbReference type="ChEBI" id="CHEBI:57705"/>
    </ligand>
</feature>
<keyword evidence="10 18" id="KW-0133">Cell shape</keyword>
<proteinExistence type="inferred from homology"/>
<dbReference type="GO" id="GO:0009252">
    <property type="term" value="P:peptidoglycan biosynthetic process"/>
    <property type="evidence" value="ECO:0007669"/>
    <property type="project" value="UniProtKB-UniRule"/>
</dbReference>
<feature type="binding site" evidence="18">
    <location>
        <position position="22"/>
    </location>
    <ligand>
        <name>UDP-N-acetyl-alpha-D-glucosamine</name>
        <dbReference type="ChEBI" id="CHEBI:57705"/>
    </ligand>
</feature>
<feature type="binding site" evidence="18">
    <location>
        <position position="167"/>
    </location>
    <ligand>
        <name>UDP-N-acetyl-alpha-D-glucosamine</name>
        <dbReference type="ChEBI" id="CHEBI:57705"/>
    </ligand>
</feature>
<feature type="domain" description="MobA-like NTP transferase" evidence="19">
    <location>
        <begin position="5"/>
        <end position="124"/>
    </location>
</feature>
<feature type="binding site" evidence="18">
    <location>
        <position position="73"/>
    </location>
    <ligand>
        <name>UDP-N-acetyl-alpha-D-glucosamine</name>
        <dbReference type="ChEBI" id="CHEBI:57705"/>
    </ligand>
</feature>
<comment type="similarity">
    <text evidence="3 18">In the N-terminal section; belongs to the N-acetylglucosamine-1-phosphate uridyltransferase family.</text>
</comment>
<evidence type="ECO:0000256" key="9">
    <source>
        <dbReference type="ARBA" id="ARBA00022842"/>
    </source>
</evidence>
<comment type="similarity">
    <text evidence="2 18">In the C-terminal section; belongs to the transferase hexapeptide repeat family.</text>
</comment>
<dbReference type="EC" id="2.3.1.157" evidence="18"/>
<dbReference type="PANTHER" id="PTHR43584">
    <property type="entry name" value="NUCLEOTIDYL TRANSFERASE"/>
    <property type="match status" value="1"/>
</dbReference>
<dbReference type="NCBIfam" id="TIGR01173">
    <property type="entry name" value="glmU"/>
    <property type="match status" value="1"/>
</dbReference>
<evidence type="ECO:0000256" key="4">
    <source>
        <dbReference type="ARBA" id="ARBA00022490"/>
    </source>
</evidence>
<dbReference type="GO" id="GO:0008360">
    <property type="term" value="P:regulation of cell shape"/>
    <property type="evidence" value="ECO:0007669"/>
    <property type="project" value="UniProtKB-KW"/>
</dbReference>
<feature type="binding site" evidence="18">
    <location>
        <position position="403"/>
    </location>
    <ligand>
        <name>acetyl-CoA</name>
        <dbReference type="ChEBI" id="CHEBI:57288"/>
    </ligand>
</feature>
<feature type="binding site" evidence="18">
    <location>
        <position position="225"/>
    </location>
    <ligand>
        <name>UDP-N-acetyl-alpha-D-glucosamine</name>
        <dbReference type="ChEBI" id="CHEBI:57705"/>
    </ligand>
</feature>
<keyword evidence="22" id="KW-1185">Reference proteome</keyword>
<comment type="cofactor">
    <cofactor evidence="18">
        <name>Mg(2+)</name>
        <dbReference type="ChEBI" id="CHEBI:18420"/>
    </cofactor>
    <text evidence="18">Binds 1 Mg(2+) ion per subunit.</text>
</comment>
<dbReference type="UniPathway" id="UPA00973"/>
<feature type="binding site" evidence="18">
    <location>
        <position position="378"/>
    </location>
    <ligand>
        <name>acetyl-CoA</name>
        <dbReference type="ChEBI" id="CHEBI:57288"/>
    </ligand>
</feature>
<evidence type="ECO:0000259" key="19">
    <source>
        <dbReference type="Pfam" id="PF12804"/>
    </source>
</evidence>
<evidence type="ECO:0000256" key="12">
    <source>
        <dbReference type="ARBA" id="ARBA00023268"/>
    </source>
</evidence>
<evidence type="ECO:0000256" key="2">
    <source>
        <dbReference type="ARBA" id="ARBA00007707"/>
    </source>
</evidence>